<dbReference type="OrthoDB" id="1092014at2759"/>
<keyword evidence="3" id="KW-1185">Reference proteome</keyword>
<dbReference type="EMBL" id="BGPR01000904">
    <property type="protein sequence ID" value="GBM39683.1"/>
    <property type="molecule type" value="Genomic_DNA"/>
</dbReference>
<feature type="domain" description="DUF4371" evidence="1">
    <location>
        <begin position="47"/>
        <end position="199"/>
    </location>
</feature>
<dbReference type="PANTHER" id="PTHR45749:SF21">
    <property type="entry name" value="DUF4371 DOMAIN-CONTAINING PROTEIN"/>
    <property type="match status" value="1"/>
</dbReference>
<proteinExistence type="predicted"/>
<dbReference type="Proteomes" id="UP000499080">
    <property type="component" value="Unassembled WGS sequence"/>
</dbReference>
<name>A0A4Y2FDT3_ARAVE</name>
<reference evidence="2 3" key="1">
    <citation type="journal article" date="2019" name="Sci. Rep.">
        <title>Orb-weaving spider Araneus ventricosus genome elucidates the spidroin gene catalogue.</title>
        <authorList>
            <person name="Kono N."/>
            <person name="Nakamura H."/>
            <person name="Ohtoshi R."/>
            <person name="Moran D.A.P."/>
            <person name="Shinohara A."/>
            <person name="Yoshida Y."/>
            <person name="Fujiwara M."/>
            <person name="Mori M."/>
            <person name="Tomita M."/>
            <person name="Arakawa K."/>
        </authorList>
    </citation>
    <scope>NUCLEOTIDE SEQUENCE [LARGE SCALE GENOMIC DNA]</scope>
</reference>
<protein>
    <submittedName>
        <fullName evidence="2">Zinc finger MYM-type protein 1</fullName>
    </submittedName>
</protein>
<dbReference type="AlphaFoldDB" id="A0A4Y2FDT3"/>
<gene>
    <name evidence="2" type="primary">ZMYM1_57</name>
    <name evidence="2" type="ORF">AVEN_104901_1</name>
</gene>
<comment type="caution">
    <text evidence="2">The sequence shown here is derived from an EMBL/GenBank/DDBJ whole genome shotgun (WGS) entry which is preliminary data.</text>
</comment>
<dbReference type="PANTHER" id="PTHR45749">
    <property type="match status" value="1"/>
</dbReference>
<evidence type="ECO:0000259" key="1">
    <source>
        <dbReference type="Pfam" id="PF14291"/>
    </source>
</evidence>
<dbReference type="Pfam" id="PF14291">
    <property type="entry name" value="DUF4371"/>
    <property type="match status" value="1"/>
</dbReference>
<dbReference type="InterPro" id="IPR025398">
    <property type="entry name" value="DUF4371"/>
</dbReference>
<accession>A0A4Y2FDT3</accession>
<evidence type="ECO:0000313" key="2">
    <source>
        <dbReference type="EMBL" id="GBM39683.1"/>
    </source>
</evidence>
<evidence type="ECO:0000313" key="3">
    <source>
        <dbReference type="Proteomes" id="UP000499080"/>
    </source>
</evidence>
<organism evidence="2 3">
    <name type="scientific">Araneus ventricosus</name>
    <name type="common">Orbweaver spider</name>
    <name type="synonym">Epeira ventricosa</name>
    <dbReference type="NCBI Taxonomy" id="182803"/>
    <lineage>
        <taxon>Eukaryota</taxon>
        <taxon>Metazoa</taxon>
        <taxon>Ecdysozoa</taxon>
        <taxon>Arthropoda</taxon>
        <taxon>Chelicerata</taxon>
        <taxon>Arachnida</taxon>
        <taxon>Araneae</taxon>
        <taxon>Araneomorphae</taxon>
        <taxon>Entelegynae</taxon>
        <taxon>Araneoidea</taxon>
        <taxon>Araneidae</taxon>
        <taxon>Araneus</taxon>
    </lineage>
</organism>
<sequence>MELGLELRDPPIPKPRLCHQDTTDKLETKLPVRRSSDFGDLQNGRFEPVVNDGNFRALLRMRISCGDTNLKEHVANTPLNAKYFNPEILNNIIKICGNIIQDDLVKKTNDAKCFAVLGDSTTDISVTEQILLCVRYVTQGDRSFSLREDFLEFFPIKTATGRKLGNHILNALSSLDVNCTNLCGQGYDGASSMSGCFNGVQIVIKETNPAALYVHWKPHSLNLALMHASNVPAIRNYLGTVKSVITQIAILVCRKIAAILLCKICKITTNLT</sequence>